<comment type="similarity">
    <text evidence="2">Belongs to the G-protein coupled receptor 2 family.</text>
</comment>
<evidence type="ECO:0000259" key="13">
    <source>
        <dbReference type="PROSITE" id="PS50227"/>
    </source>
</evidence>
<dbReference type="PROSITE" id="PS50227">
    <property type="entry name" value="G_PROTEIN_RECEP_F2_3"/>
    <property type="match status" value="1"/>
</dbReference>
<evidence type="ECO:0000256" key="7">
    <source>
        <dbReference type="ARBA" id="ARBA00023136"/>
    </source>
</evidence>
<proteinExistence type="inferred from homology"/>
<dbReference type="GO" id="GO:0005886">
    <property type="term" value="C:plasma membrane"/>
    <property type="evidence" value="ECO:0007669"/>
    <property type="project" value="UniProtKB-SubCell"/>
</dbReference>
<dbReference type="Proteomes" id="UP000314986">
    <property type="component" value="Unassembled WGS sequence"/>
</dbReference>
<dbReference type="InterPro" id="IPR036445">
    <property type="entry name" value="GPCR_2_extracell_dom_sf"/>
</dbReference>
<dbReference type="STRING" id="7868.ENSCMIP00000015380"/>
<dbReference type="InterPro" id="IPR017983">
    <property type="entry name" value="GPCR_2_secretin-like_CS"/>
</dbReference>
<organism evidence="15 16">
    <name type="scientific">Callorhinchus milii</name>
    <name type="common">Ghost shark</name>
    <dbReference type="NCBI Taxonomy" id="7868"/>
    <lineage>
        <taxon>Eukaryota</taxon>
        <taxon>Metazoa</taxon>
        <taxon>Chordata</taxon>
        <taxon>Craniata</taxon>
        <taxon>Vertebrata</taxon>
        <taxon>Chondrichthyes</taxon>
        <taxon>Holocephali</taxon>
        <taxon>Chimaeriformes</taxon>
        <taxon>Callorhinchidae</taxon>
        <taxon>Callorhinchus</taxon>
    </lineage>
</organism>
<dbReference type="PROSITE" id="PS50261">
    <property type="entry name" value="G_PROTEIN_RECEP_F2_4"/>
    <property type="match status" value="1"/>
</dbReference>
<dbReference type="SUPFAM" id="SSF111418">
    <property type="entry name" value="Hormone receptor domain"/>
    <property type="match status" value="1"/>
</dbReference>
<evidence type="ECO:0000256" key="9">
    <source>
        <dbReference type="ARBA" id="ARBA00023170"/>
    </source>
</evidence>
<dbReference type="Gene3D" id="4.10.1240.10">
    <property type="entry name" value="GPCR, family 2, extracellular hormone receptor domain"/>
    <property type="match status" value="1"/>
</dbReference>
<keyword evidence="6" id="KW-0297">G-protein coupled receptor</keyword>
<protein>
    <recommendedName>
        <fullName evidence="17">Secretin receptor</fullName>
    </recommendedName>
</protein>
<dbReference type="PROSITE" id="PS00650">
    <property type="entry name" value="G_PROTEIN_RECEP_F2_2"/>
    <property type="match status" value="1"/>
</dbReference>
<name>A0A4W3HJ89_CALMI</name>
<feature type="transmembrane region" description="Helical" evidence="12">
    <location>
        <begin position="186"/>
        <end position="208"/>
    </location>
</feature>
<dbReference type="Pfam" id="PF02793">
    <property type="entry name" value="HRM"/>
    <property type="match status" value="1"/>
</dbReference>
<feature type="transmembrane region" description="Helical" evidence="12">
    <location>
        <begin position="388"/>
        <end position="406"/>
    </location>
</feature>
<feature type="transmembrane region" description="Helical" evidence="12">
    <location>
        <begin position="262"/>
        <end position="282"/>
    </location>
</feature>
<comment type="subcellular location">
    <subcellularLocation>
        <location evidence="1">Cell membrane</location>
        <topology evidence="1">Multi-pass membrane protein</topology>
    </subcellularLocation>
</comment>
<dbReference type="PANTHER" id="PTHR45620:SF13">
    <property type="entry name" value="SECRETIN RECEPTOR"/>
    <property type="match status" value="1"/>
</dbReference>
<keyword evidence="9" id="KW-0675">Receptor</keyword>
<dbReference type="AlphaFoldDB" id="A0A4W3HJ89"/>
<evidence type="ECO:0000256" key="4">
    <source>
        <dbReference type="ARBA" id="ARBA00022692"/>
    </source>
</evidence>
<reference evidence="16" key="3">
    <citation type="journal article" date="2014" name="Nature">
        <title>Elephant shark genome provides unique insights into gnathostome evolution.</title>
        <authorList>
            <consortium name="International Elephant Shark Genome Sequencing Consortium"/>
            <person name="Venkatesh B."/>
            <person name="Lee A.P."/>
            <person name="Ravi V."/>
            <person name="Maurya A.K."/>
            <person name="Lian M.M."/>
            <person name="Swann J.B."/>
            <person name="Ohta Y."/>
            <person name="Flajnik M.F."/>
            <person name="Sutoh Y."/>
            <person name="Kasahara M."/>
            <person name="Hoon S."/>
            <person name="Gangu V."/>
            <person name="Roy S.W."/>
            <person name="Irimia M."/>
            <person name="Korzh V."/>
            <person name="Kondrychyn I."/>
            <person name="Lim Z.W."/>
            <person name="Tay B.H."/>
            <person name="Tohari S."/>
            <person name="Kong K.W."/>
            <person name="Ho S."/>
            <person name="Lorente-Galdos B."/>
            <person name="Quilez J."/>
            <person name="Marques-Bonet T."/>
            <person name="Raney B.J."/>
            <person name="Ingham P.W."/>
            <person name="Tay A."/>
            <person name="Hillier L.W."/>
            <person name="Minx P."/>
            <person name="Boehm T."/>
            <person name="Wilson R.K."/>
            <person name="Brenner S."/>
            <person name="Warren W.C."/>
        </authorList>
    </citation>
    <scope>NUCLEOTIDE SEQUENCE [LARGE SCALE GENOMIC DNA]</scope>
</reference>
<dbReference type="InterPro" id="IPR017981">
    <property type="entry name" value="GPCR_2-like_7TM"/>
</dbReference>
<evidence type="ECO:0000313" key="15">
    <source>
        <dbReference type="Ensembl" id="ENSCMIP00000015380.1"/>
    </source>
</evidence>
<keyword evidence="16" id="KW-1185">Reference proteome</keyword>
<dbReference type="GO" id="GO:0004999">
    <property type="term" value="F:vasoactive intestinal polypeptide receptor activity"/>
    <property type="evidence" value="ECO:0007669"/>
    <property type="project" value="InterPro"/>
</dbReference>
<evidence type="ECO:0000256" key="1">
    <source>
        <dbReference type="ARBA" id="ARBA00004651"/>
    </source>
</evidence>
<keyword evidence="7 12" id="KW-0472">Membrane</keyword>
<accession>A0A4W3HJ89</accession>
<evidence type="ECO:0000256" key="3">
    <source>
        <dbReference type="ARBA" id="ARBA00022475"/>
    </source>
</evidence>
<feature type="transmembrane region" description="Helical" evidence="12">
    <location>
        <begin position="347"/>
        <end position="368"/>
    </location>
</feature>
<dbReference type="FunFam" id="1.20.1070.10:FF:000032">
    <property type="entry name" value="Vasoactive intestinal polypeptide receptor 1"/>
    <property type="match status" value="1"/>
</dbReference>
<sequence length="467" mass="53829">MRFTEYTEKRIDYFFFWVNAEANCAQQCPRNILGLRDQIITALYTNVILYCILCISCKQLTADCCCFCFATGCIGMWDNLTCWPSSSLGQTVAVSCPKLFYVLIGKEGFVYRNCTSEGWSEPFPVYGIACGFDVNDPTNVAETSYYVNVKMMYTIGYSLSFISLSIAIAILGFFRKLHCTRNYIHMHLFMSYILRAVSIFIKDSVLFSNDDRHHCNTYSVECKVVMVFFQYCIMANFSWLLVEGMYLHTLLVVSVFSERKYFWWYIVLGWGGPSIFIMPWAIARQVHENIGCWDVNSDEWIWWIIKGPVILSIFINLILFVRIIGILIKKLTTTDLKGKDFSQYRRLAKSTLLLIPLFGVHYVVLAILPDAKKQLAIEMRLCFELAFGAYQGLVVAVLYCFLNGEVRAEVKRKWRRWRLKKYFAVDLRNQQSSIISNGVNGGTQVSLLTGSSTKKQQEFTLQESSVF</sequence>
<keyword evidence="4 12" id="KW-0812">Transmembrane</keyword>
<evidence type="ECO:0008006" key="17">
    <source>
        <dbReference type="Google" id="ProtNLM"/>
    </source>
</evidence>
<evidence type="ECO:0000256" key="10">
    <source>
        <dbReference type="ARBA" id="ARBA00023180"/>
    </source>
</evidence>
<reference evidence="16" key="1">
    <citation type="journal article" date="2006" name="Science">
        <title>Ancient noncoding elements conserved in the human genome.</title>
        <authorList>
            <person name="Venkatesh B."/>
            <person name="Kirkness E.F."/>
            <person name="Loh Y.H."/>
            <person name="Halpern A.L."/>
            <person name="Lee A.P."/>
            <person name="Johnson J."/>
            <person name="Dandona N."/>
            <person name="Viswanathan L.D."/>
            <person name="Tay A."/>
            <person name="Venter J.C."/>
            <person name="Strausberg R.L."/>
            <person name="Brenner S."/>
        </authorList>
    </citation>
    <scope>NUCLEOTIDE SEQUENCE [LARGE SCALE GENOMIC DNA]</scope>
</reference>
<dbReference type="PROSITE" id="PS00649">
    <property type="entry name" value="G_PROTEIN_RECEP_F2_1"/>
    <property type="match status" value="1"/>
</dbReference>
<dbReference type="Gene3D" id="1.20.1070.10">
    <property type="entry name" value="Rhodopsin 7-helix transmembrane proteins"/>
    <property type="match status" value="1"/>
</dbReference>
<keyword evidence="5 12" id="KW-1133">Transmembrane helix</keyword>
<dbReference type="GO" id="GO:0008528">
    <property type="term" value="F:G protein-coupled peptide receptor activity"/>
    <property type="evidence" value="ECO:0007669"/>
    <property type="project" value="TreeGrafter"/>
</dbReference>
<dbReference type="InterPro" id="IPR050332">
    <property type="entry name" value="GPCR_2"/>
</dbReference>
<dbReference type="PRINTS" id="PR00249">
    <property type="entry name" value="GPCRSECRETIN"/>
</dbReference>
<reference evidence="15" key="5">
    <citation type="submission" date="2025-09" db="UniProtKB">
        <authorList>
            <consortium name="Ensembl"/>
        </authorList>
    </citation>
    <scope>IDENTIFICATION</scope>
</reference>
<reference evidence="15" key="4">
    <citation type="submission" date="2025-08" db="UniProtKB">
        <authorList>
            <consortium name="Ensembl"/>
        </authorList>
    </citation>
    <scope>IDENTIFICATION</scope>
</reference>
<keyword evidence="3" id="KW-1003">Cell membrane</keyword>
<reference evidence="16" key="2">
    <citation type="journal article" date="2007" name="PLoS Biol.">
        <title>Survey sequencing and comparative analysis of the elephant shark (Callorhinchus milii) genome.</title>
        <authorList>
            <person name="Venkatesh B."/>
            <person name="Kirkness E.F."/>
            <person name="Loh Y.H."/>
            <person name="Halpern A.L."/>
            <person name="Lee A.P."/>
            <person name="Johnson J."/>
            <person name="Dandona N."/>
            <person name="Viswanathan L.D."/>
            <person name="Tay A."/>
            <person name="Venter J.C."/>
            <person name="Strausberg R.L."/>
            <person name="Brenner S."/>
        </authorList>
    </citation>
    <scope>NUCLEOTIDE SEQUENCE [LARGE SCALE GENOMIC DNA]</scope>
</reference>
<evidence type="ECO:0000256" key="12">
    <source>
        <dbReference type="SAM" id="Phobius"/>
    </source>
</evidence>
<dbReference type="InterPro" id="IPR001771">
    <property type="entry name" value="GPCR_2_VIP_rcpt_1"/>
</dbReference>
<keyword evidence="11" id="KW-0807">Transducer</keyword>
<evidence type="ECO:0000256" key="6">
    <source>
        <dbReference type="ARBA" id="ARBA00023040"/>
    </source>
</evidence>
<feature type="domain" description="G-protein coupled receptors family 2 profile 2" evidence="14">
    <location>
        <begin position="149"/>
        <end position="403"/>
    </location>
</feature>
<dbReference type="GO" id="GO:0007188">
    <property type="term" value="P:adenylate cyclase-modulating G protein-coupled receptor signaling pathway"/>
    <property type="evidence" value="ECO:0007669"/>
    <property type="project" value="TreeGrafter"/>
</dbReference>
<dbReference type="InterPro" id="IPR001879">
    <property type="entry name" value="GPCR_2_extracellular_dom"/>
</dbReference>
<feature type="transmembrane region" description="Helical" evidence="12">
    <location>
        <begin position="228"/>
        <end position="255"/>
    </location>
</feature>
<dbReference type="SMART" id="SM00008">
    <property type="entry name" value="HormR"/>
    <property type="match status" value="1"/>
</dbReference>
<feature type="transmembrane region" description="Helical" evidence="12">
    <location>
        <begin position="151"/>
        <end position="174"/>
    </location>
</feature>
<feature type="domain" description="G-protein coupled receptors family 2 profile 1" evidence="13">
    <location>
        <begin position="73"/>
        <end position="134"/>
    </location>
</feature>
<evidence type="ECO:0000259" key="14">
    <source>
        <dbReference type="PROSITE" id="PS50261"/>
    </source>
</evidence>
<dbReference type="GO" id="GO:0015055">
    <property type="term" value="F:secretin receptor activity"/>
    <property type="evidence" value="ECO:0007669"/>
    <property type="project" value="TreeGrafter"/>
</dbReference>
<keyword evidence="8" id="KW-1015">Disulfide bond</keyword>
<evidence type="ECO:0000256" key="2">
    <source>
        <dbReference type="ARBA" id="ARBA00005314"/>
    </source>
</evidence>
<dbReference type="Ensembl" id="ENSCMIT00000015699.1">
    <property type="protein sequence ID" value="ENSCMIP00000015380.1"/>
    <property type="gene ID" value="ENSCMIG00000007492.1"/>
</dbReference>
<evidence type="ECO:0000256" key="11">
    <source>
        <dbReference type="ARBA" id="ARBA00023224"/>
    </source>
</evidence>
<dbReference type="InParanoid" id="A0A4W3HJ89"/>
<feature type="transmembrane region" description="Helical" evidence="12">
    <location>
        <begin position="302"/>
        <end position="327"/>
    </location>
</feature>
<dbReference type="Pfam" id="PF00002">
    <property type="entry name" value="7tm_2"/>
    <property type="match status" value="1"/>
</dbReference>
<dbReference type="PRINTS" id="PR01154">
    <property type="entry name" value="VIP1RECEPTOR"/>
</dbReference>
<dbReference type="PANTHER" id="PTHR45620">
    <property type="entry name" value="PDF RECEPTOR-LIKE PROTEIN-RELATED"/>
    <property type="match status" value="1"/>
</dbReference>
<dbReference type="InterPro" id="IPR000832">
    <property type="entry name" value="GPCR_2_secretin-like"/>
</dbReference>
<keyword evidence="10" id="KW-0325">Glycoprotein</keyword>
<evidence type="ECO:0000256" key="8">
    <source>
        <dbReference type="ARBA" id="ARBA00023157"/>
    </source>
</evidence>
<dbReference type="GeneTree" id="ENSGT00940000160618"/>
<dbReference type="SUPFAM" id="SSF81321">
    <property type="entry name" value="Family A G protein-coupled receptor-like"/>
    <property type="match status" value="1"/>
</dbReference>
<evidence type="ECO:0000313" key="16">
    <source>
        <dbReference type="Proteomes" id="UP000314986"/>
    </source>
</evidence>
<evidence type="ECO:0000256" key="5">
    <source>
        <dbReference type="ARBA" id="ARBA00022989"/>
    </source>
</evidence>
<dbReference type="GO" id="GO:0017046">
    <property type="term" value="F:peptide hormone binding"/>
    <property type="evidence" value="ECO:0007669"/>
    <property type="project" value="TreeGrafter"/>
</dbReference>
<dbReference type="GO" id="GO:0007166">
    <property type="term" value="P:cell surface receptor signaling pathway"/>
    <property type="evidence" value="ECO:0007669"/>
    <property type="project" value="InterPro"/>
</dbReference>
<gene>
    <name evidence="15" type="primary">LOC103180357</name>
</gene>